<dbReference type="Pfam" id="PF08241">
    <property type="entry name" value="Methyltransf_11"/>
    <property type="match status" value="1"/>
</dbReference>
<sequence length="227" mass="26199">MSTPAAGIPDYLEQYYWWVYVRPKAVHFFDRPWLINLILFGKYRTLRDEVLKELGPAISGKTLQISCCYGELTPRLSERVERGGGTLDVVDVLPIQLENLKRKLPHGTSAALHRMDAAALGFPDASYDQVLVFFLLHEEPQEYREKTMREALRVLKRGGKIIIADYGAPSAWHPLRYFLLPFLGVLEPTAKEMWRRELVDILHAQMASRSWRKRSYFGGLYQMLVSV</sequence>
<accession>A0A0G1WGT5</accession>
<dbReference type="GO" id="GO:0008757">
    <property type="term" value="F:S-adenosylmethionine-dependent methyltransferase activity"/>
    <property type="evidence" value="ECO:0007669"/>
    <property type="project" value="InterPro"/>
</dbReference>
<dbReference type="GO" id="GO:0032259">
    <property type="term" value="P:methylation"/>
    <property type="evidence" value="ECO:0007669"/>
    <property type="project" value="UniProtKB-KW"/>
</dbReference>
<dbReference type="InterPro" id="IPR023576">
    <property type="entry name" value="UbiE/COQ5_MeTrFase_CS"/>
</dbReference>
<reference evidence="5 6" key="1">
    <citation type="journal article" date="2015" name="Nature">
        <title>rRNA introns, odd ribosomes, and small enigmatic genomes across a large radiation of phyla.</title>
        <authorList>
            <person name="Brown C.T."/>
            <person name="Hug L.A."/>
            <person name="Thomas B.C."/>
            <person name="Sharon I."/>
            <person name="Castelle C.J."/>
            <person name="Singh A."/>
            <person name="Wilkins M.J."/>
            <person name="Williams K.H."/>
            <person name="Banfield J.F."/>
        </authorList>
    </citation>
    <scope>NUCLEOTIDE SEQUENCE [LARGE SCALE GENOMIC DNA]</scope>
</reference>
<dbReference type="AlphaFoldDB" id="A0A0G1WGT5"/>
<evidence type="ECO:0000256" key="2">
    <source>
        <dbReference type="ARBA" id="ARBA00022679"/>
    </source>
</evidence>
<keyword evidence="1" id="KW-0489">Methyltransferase</keyword>
<feature type="domain" description="Methyltransferase type 11" evidence="4">
    <location>
        <begin position="63"/>
        <end position="163"/>
    </location>
</feature>
<name>A0A0G1WGT5_9BACT</name>
<dbReference type="SUPFAM" id="SSF53335">
    <property type="entry name" value="S-adenosyl-L-methionine-dependent methyltransferases"/>
    <property type="match status" value="1"/>
</dbReference>
<dbReference type="Gene3D" id="3.40.50.150">
    <property type="entry name" value="Vaccinia Virus protein VP39"/>
    <property type="match status" value="1"/>
</dbReference>
<dbReference type="NCBIfam" id="NF038261">
    <property type="entry name" value="rhodoquin_RquA"/>
    <property type="match status" value="1"/>
</dbReference>
<dbReference type="PROSITE" id="PS01184">
    <property type="entry name" value="UBIE_2"/>
    <property type="match status" value="1"/>
</dbReference>
<gene>
    <name evidence="5" type="ORF">UY57_C0004G0012</name>
</gene>
<evidence type="ECO:0000313" key="5">
    <source>
        <dbReference type="EMBL" id="KKW18008.1"/>
    </source>
</evidence>
<keyword evidence="3" id="KW-0949">S-adenosyl-L-methionine</keyword>
<dbReference type="InterPro" id="IPR013216">
    <property type="entry name" value="Methyltransf_11"/>
</dbReference>
<organism evidence="5 6">
    <name type="scientific">Candidatus Kaiserbacteria bacterium GW2011_GWB1_50_17</name>
    <dbReference type="NCBI Taxonomy" id="1618673"/>
    <lineage>
        <taxon>Bacteria</taxon>
        <taxon>Candidatus Kaiseribacteriota</taxon>
    </lineage>
</organism>
<dbReference type="CDD" id="cd02440">
    <property type="entry name" value="AdoMet_MTases"/>
    <property type="match status" value="1"/>
</dbReference>
<dbReference type="InterPro" id="IPR029063">
    <property type="entry name" value="SAM-dependent_MTases_sf"/>
</dbReference>
<protein>
    <recommendedName>
        <fullName evidence="4">Methyltransferase type 11 domain-containing protein</fullName>
    </recommendedName>
</protein>
<comment type="caution">
    <text evidence="5">The sequence shown here is derived from an EMBL/GenBank/DDBJ whole genome shotgun (WGS) entry which is preliminary data.</text>
</comment>
<proteinExistence type="predicted"/>
<evidence type="ECO:0000313" key="6">
    <source>
        <dbReference type="Proteomes" id="UP000034120"/>
    </source>
</evidence>
<dbReference type="EMBL" id="LCQM01000004">
    <property type="protein sequence ID" value="KKW18008.1"/>
    <property type="molecule type" value="Genomic_DNA"/>
</dbReference>
<keyword evidence="2" id="KW-0808">Transferase</keyword>
<evidence type="ECO:0000256" key="3">
    <source>
        <dbReference type="ARBA" id="ARBA00022691"/>
    </source>
</evidence>
<evidence type="ECO:0000256" key="1">
    <source>
        <dbReference type="ARBA" id="ARBA00022603"/>
    </source>
</evidence>
<dbReference type="Proteomes" id="UP000034120">
    <property type="component" value="Unassembled WGS sequence"/>
</dbReference>
<evidence type="ECO:0000259" key="4">
    <source>
        <dbReference type="Pfam" id="PF08241"/>
    </source>
</evidence>